<dbReference type="InterPro" id="IPR007320">
    <property type="entry name" value="PDCD2_C"/>
</dbReference>
<evidence type="ECO:0000256" key="1">
    <source>
        <dbReference type="SAM" id="Coils"/>
    </source>
</evidence>
<dbReference type="GO" id="GO:0005737">
    <property type="term" value="C:cytoplasm"/>
    <property type="evidence" value="ECO:0007669"/>
    <property type="project" value="InterPro"/>
</dbReference>
<evidence type="ECO:0000259" key="3">
    <source>
        <dbReference type="Pfam" id="PF04194"/>
    </source>
</evidence>
<evidence type="ECO:0000313" key="5">
    <source>
        <dbReference type="Proteomes" id="UP000070444"/>
    </source>
</evidence>
<organism evidence="4 5">
    <name type="scientific">Conidiobolus coronatus (strain ATCC 28846 / CBS 209.66 / NRRL 28638)</name>
    <name type="common">Delacroixia coronata</name>
    <dbReference type="NCBI Taxonomy" id="796925"/>
    <lineage>
        <taxon>Eukaryota</taxon>
        <taxon>Fungi</taxon>
        <taxon>Fungi incertae sedis</taxon>
        <taxon>Zoopagomycota</taxon>
        <taxon>Entomophthoromycotina</taxon>
        <taxon>Entomophthoromycetes</taxon>
        <taxon>Entomophthorales</taxon>
        <taxon>Ancylistaceae</taxon>
        <taxon>Conidiobolus</taxon>
    </lineage>
</organism>
<evidence type="ECO:0000256" key="2">
    <source>
        <dbReference type="SAM" id="MobiDB-lite"/>
    </source>
</evidence>
<protein>
    <recommendedName>
        <fullName evidence="3">Programmed cell death protein 2 C-terminal domain-containing protein</fullName>
    </recommendedName>
</protein>
<dbReference type="PANTHER" id="PTHR47524">
    <property type="entry name" value="20S RRNA ACCUMULATION PROTEIN 4"/>
    <property type="match status" value="1"/>
</dbReference>
<dbReference type="Pfam" id="PF04194">
    <property type="entry name" value="PDCD2_C"/>
    <property type="match status" value="1"/>
</dbReference>
<feature type="region of interest" description="Disordered" evidence="2">
    <location>
        <begin position="280"/>
        <end position="299"/>
    </location>
</feature>
<feature type="coiled-coil region" evidence="1">
    <location>
        <begin position="121"/>
        <end position="152"/>
    </location>
</feature>
<name>A0A137P6H2_CONC2</name>
<reference evidence="4 5" key="1">
    <citation type="journal article" date="2015" name="Genome Biol. Evol.">
        <title>Phylogenomic analyses indicate that early fungi evolved digesting cell walls of algal ancestors of land plants.</title>
        <authorList>
            <person name="Chang Y."/>
            <person name="Wang S."/>
            <person name="Sekimoto S."/>
            <person name="Aerts A.L."/>
            <person name="Choi C."/>
            <person name="Clum A."/>
            <person name="LaButti K.M."/>
            <person name="Lindquist E.A."/>
            <person name="Yee Ngan C."/>
            <person name="Ohm R.A."/>
            <person name="Salamov A.A."/>
            <person name="Grigoriev I.V."/>
            <person name="Spatafora J.W."/>
            <person name="Berbee M.L."/>
        </authorList>
    </citation>
    <scope>NUCLEOTIDE SEQUENCE [LARGE SCALE GENOMIC DNA]</scope>
    <source>
        <strain evidence="4 5">NRRL 28638</strain>
    </source>
</reference>
<dbReference type="OrthoDB" id="443682at2759"/>
<dbReference type="PANTHER" id="PTHR47524:SF1">
    <property type="entry name" value="20S RRNA ACCUMULATION PROTEIN 4"/>
    <property type="match status" value="1"/>
</dbReference>
<gene>
    <name evidence="4" type="ORF">CONCODRAFT_70495</name>
</gene>
<accession>A0A137P6H2</accession>
<dbReference type="STRING" id="796925.A0A137P6H2"/>
<keyword evidence="5" id="KW-1185">Reference proteome</keyword>
<feature type="region of interest" description="Disordered" evidence="2">
    <location>
        <begin position="188"/>
        <end position="242"/>
    </location>
</feature>
<dbReference type="EMBL" id="KQ964497">
    <property type="protein sequence ID" value="KXN70620.1"/>
    <property type="molecule type" value="Genomic_DNA"/>
</dbReference>
<proteinExistence type="predicted"/>
<dbReference type="GO" id="GO:0030490">
    <property type="term" value="P:maturation of SSU-rRNA"/>
    <property type="evidence" value="ECO:0007669"/>
    <property type="project" value="TreeGrafter"/>
</dbReference>
<dbReference type="AlphaFoldDB" id="A0A137P6H2"/>
<evidence type="ECO:0000313" key="4">
    <source>
        <dbReference type="EMBL" id="KXN70620.1"/>
    </source>
</evidence>
<dbReference type="Proteomes" id="UP000070444">
    <property type="component" value="Unassembled WGS sequence"/>
</dbReference>
<dbReference type="OMA" id="HQVIRYS"/>
<feature type="compositionally biased region" description="Acidic residues" evidence="2">
    <location>
        <begin position="222"/>
        <end position="237"/>
    </location>
</feature>
<keyword evidence="1" id="KW-0175">Coiled coil</keyword>
<sequence>MSTNKVKKDLKDNNNPITKLSLAFVDEAIPNNTEGGEGIEVGGDPYESKLGGRPAWLNEKNIPISEITCQLCKTAQVFLMQLFAPLPPKNLDRNLYLFCCKNSTCTKQAEGFTVIRVHNKIQRKNLKNSKVKKEVEEKKEEAQKSLFGTNNNTQNNFMLGNIWGSSTSNNGSSGGLFGSSGNAASNSPFSAPSGFFGSNNTQPKENEEAKEDELVDKLDQLNIDEDDENSEEEEELETPAWPTDLPYYTPYYLAFDEEINESDAPIDLSKYKKYEDLIKSQTQQSSSTNEEGGVNWDGEGYEKTPLPHGMDKTFEHFGNIIQYYPDQCLRYQFNGNPLLYHNQDDISRKILKVSGKKQQAKMKFDNIKHCEKCGSERTFEFQLMPQLLSYLSLNSNNSSSNKGEELNLQLKGQNFLDQFDLGLEFGTVLIFSCKNDCNLKDGHAFAKELAYPQHQL</sequence>
<feature type="domain" description="Programmed cell death protein 2 C-terminal" evidence="3">
    <location>
        <begin position="311"/>
        <end position="448"/>
    </location>
</feature>
<feature type="compositionally biased region" description="Low complexity" evidence="2">
    <location>
        <begin position="188"/>
        <end position="200"/>
    </location>
</feature>